<reference evidence="1" key="1">
    <citation type="submission" date="2023-08" db="EMBL/GenBank/DDBJ databases">
        <title>A de novo genome assembly of Solanum verrucosum Schlechtendal, a Mexican diploid species geographically isolated from the other diploid A-genome species in potato relatives.</title>
        <authorList>
            <person name="Hosaka K."/>
        </authorList>
    </citation>
    <scope>NUCLEOTIDE SEQUENCE</scope>
    <source>
        <tissue evidence="1">Young leaves</tissue>
    </source>
</reference>
<dbReference type="AlphaFoldDB" id="A0AAF0U0W8"/>
<evidence type="ECO:0000313" key="1">
    <source>
        <dbReference type="EMBL" id="WMV36233.1"/>
    </source>
</evidence>
<organism evidence="1 2">
    <name type="scientific">Solanum verrucosum</name>
    <dbReference type="NCBI Taxonomy" id="315347"/>
    <lineage>
        <taxon>Eukaryota</taxon>
        <taxon>Viridiplantae</taxon>
        <taxon>Streptophyta</taxon>
        <taxon>Embryophyta</taxon>
        <taxon>Tracheophyta</taxon>
        <taxon>Spermatophyta</taxon>
        <taxon>Magnoliopsida</taxon>
        <taxon>eudicotyledons</taxon>
        <taxon>Gunneridae</taxon>
        <taxon>Pentapetalae</taxon>
        <taxon>asterids</taxon>
        <taxon>lamiids</taxon>
        <taxon>Solanales</taxon>
        <taxon>Solanaceae</taxon>
        <taxon>Solanoideae</taxon>
        <taxon>Solaneae</taxon>
        <taxon>Solanum</taxon>
    </lineage>
</organism>
<dbReference type="EMBL" id="CP133617">
    <property type="protein sequence ID" value="WMV36233.1"/>
    <property type="molecule type" value="Genomic_DNA"/>
</dbReference>
<proteinExistence type="predicted"/>
<name>A0AAF0U0W8_SOLVR</name>
<evidence type="ECO:0000313" key="2">
    <source>
        <dbReference type="Proteomes" id="UP001234989"/>
    </source>
</evidence>
<accession>A0AAF0U0W8</accession>
<dbReference type="Proteomes" id="UP001234989">
    <property type="component" value="Chromosome 6"/>
</dbReference>
<protein>
    <submittedName>
        <fullName evidence="1">Uncharacterized protein</fullName>
    </submittedName>
</protein>
<gene>
    <name evidence="1" type="ORF">MTR67_029618</name>
</gene>
<keyword evidence="2" id="KW-1185">Reference proteome</keyword>
<sequence length="27" mass="2998">MFQSTKRPIRCDSSSQLMISAIILGLT</sequence>